<dbReference type="EMBL" id="JARBHB010000012">
    <property type="protein sequence ID" value="KAJ8870907.1"/>
    <property type="molecule type" value="Genomic_DNA"/>
</dbReference>
<feature type="region of interest" description="Disordered" evidence="1">
    <location>
        <begin position="670"/>
        <end position="711"/>
    </location>
</feature>
<accession>A0ABQ9GET7</accession>
<gene>
    <name evidence="2" type="ORF">PR048_027208</name>
</gene>
<feature type="region of interest" description="Disordered" evidence="1">
    <location>
        <begin position="60"/>
        <end position="88"/>
    </location>
</feature>
<evidence type="ECO:0000256" key="1">
    <source>
        <dbReference type="SAM" id="MobiDB-lite"/>
    </source>
</evidence>
<dbReference type="Proteomes" id="UP001159363">
    <property type="component" value="Chromosome 11"/>
</dbReference>
<protein>
    <submittedName>
        <fullName evidence="2">Uncharacterized protein</fullName>
    </submittedName>
</protein>
<evidence type="ECO:0000313" key="3">
    <source>
        <dbReference type="Proteomes" id="UP001159363"/>
    </source>
</evidence>
<reference evidence="2 3" key="1">
    <citation type="submission" date="2023-02" db="EMBL/GenBank/DDBJ databases">
        <title>LHISI_Scaffold_Assembly.</title>
        <authorList>
            <person name="Stuart O.P."/>
            <person name="Cleave R."/>
            <person name="Magrath M.J.L."/>
            <person name="Mikheyev A.S."/>
        </authorList>
    </citation>
    <scope>NUCLEOTIDE SEQUENCE [LARGE SCALE GENOMIC DNA]</scope>
    <source>
        <strain evidence="2">Daus_M_001</strain>
        <tissue evidence="2">Leg muscle</tissue>
    </source>
</reference>
<sequence>MSTNRGSRSVSSAAIQQLHEQTTIRVDDNTAKSETFDVSQCDPIGGPRGHFVWPAISSDGIQGRGKRDIAEKTRRPAESSGAIPTCRNLGSDPARTRTWFGLSHRYTQHDENTARQFRILRLEAMGDLMRVAVSPLTLPRLSASNAEKALAVYHANSSSTSQRHVGAAFANQRLVVYRQPAAPPLAARSSLSDTRPAQPIGDWLCLRPPITDAPSLHTPKGESPQRRASLARSICWFFVRALLCSPLSAANTSSFRAEEISTHNTVTLLPISNAGFRNHLAAAPWGQSVSAKIKDKLETAVYNRPQPPGTLPDLIRAAQMEWDLRPDNTLITIMPRRVRNLCSARGAARHGTAPLPLLMRSRRTYRRRKNILGIRTLSATRNLVKLLDDCLRPYKFCSGPAASNLGGSHLAECGSEVKLGREMTTAADEEFVGGGDGSNRNVRNALPFFPPLHTPKTPRAVKPTPPHHPNHTRHRYLLVHITCASANTQHLQGLCAAHRLINNGDHRQRRSIISSPPFTTQTVTQSWTAMRLTYSIAYELVGWLREALGMDPVSDWLLLAAKRSPLAGLAACWRASYQASIGDRIPPPRRTRFDSRRVRSLNFRVVGIVPDDAAGRRVFSGISRHTPCIQRLAPYSSCFTLVGSQDLDITSRPLSLPPFGVGKWTGAKGPRMGRGEEANWPSHPPQDVLERGRGRVQGSGAKGYHGEAGELSAGPNEELKLRHIDEKCNITRATLSLVLTWSGAVSR</sequence>
<proteinExistence type="predicted"/>
<feature type="compositionally biased region" description="Basic and acidic residues" evidence="1">
    <location>
        <begin position="65"/>
        <end position="77"/>
    </location>
</feature>
<name>A0ABQ9GET7_9NEOP</name>
<comment type="caution">
    <text evidence="2">The sequence shown here is derived from an EMBL/GenBank/DDBJ whole genome shotgun (WGS) entry which is preliminary data.</text>
</comment>
<feature type="region of interest" description="Disordered" evidence="1">
    <location>
        <begin position="450"/>
        <end position="469"/>
    </location>
</feature>
<evidence type="ECO:0000313" key="2">
    <source>
        <dbReference type="EMBL" id="KAJ8870907.1"/>
    </source>
</evidence>
<organism evidence="2 3">
    <name type="scientific">Dryococelus australis</name>
    <dbReference type="NCBI Taxonomy" id="614101"/>
    <lineage>
        <taxon>Eukaryota</taxon>
        <taxon>Metazoa</taxon>
        <taxon>Ecdysozoa</taxon>
        <taxon>Arthropoda</taxon>
        <taxon>Hexapoda</taxon>
        <taxon>Insecta</taxon>
        <taxon>Pterygota</taxon>
        <taxon>Neoptera</taxon>
        <taxon>Polyneoptera</taxon>
        <taxon>Phasmatodea</taxon>
        <taxon>Verophasmatodea</taxon>
        <taxon>Anareolatae</taxon>
        <taxon>Phasmatidae</taxon>
        <taxon>Eurycanthinae</taxon>
        <taxon>Dryococelus</taxon>
    </lineage>
</organism>
<keyword evidence="3" id="KW-1185">Reference proteome</keyword>